<dbReference type="Gene3D" id="3.30.428.70">
    <property type="match status" value="1"/>
</dbReference>
<dbReference type="InterPro" id="IPR009163">
    <property type="entry name" value="Ap4A_phos1/2"/>
</dbReference>
<dbReference type="InterPro" id="IPR036265">
    <property type="entry name" value="HIT-like_sf"/>
</dbReference>
<comment type="caution">
    <text evidence="3">The sequence shown here is derived from an EMBL/GenBank/DDBJ whole genome shotgun (WGS) entry which is preliminary data.</text>
</comment>
<dbReference type="SUPFAM" id="SSF54197">
    <property type="entry name" value="HIT-like"/>
    <property type="match status" value="1"/>
</dbReference>
<evidence type="ECO:0000259" key="2">
    <source>
        <dbReference type="Pfam" id="PF19327"/>
    </source>
</evidence>
<protein>
    <submittedName>
        <fullName evidence="3">Uncharacterized protein</fullName>
    </submittedName>
</protein>
<dbReference type="RefSeq" id="XP_007721406.1">
    <property type="nucleotide sequence ID" value="XM_007723216.1"/>
</dbReference>
<dbReference type="PANTHER" id="PTHR38420">
    <property type="entry name" value="AP-4-A PHOSPHORYLASE II"/>
    <property type="match status" value="1"/>
</dbReference>
<accession>W9YLZ9</accession>
<dbReference type="STRING" id="1182541.W9YLZ9"/>
<dbReference type="Proteomes" id="UP000019484">
    <property type="component" value="Unassembled WGS sequence"/>
</dbReference>
<dbReference type="PANTHER" id="PTHR38420:SF1">
    <property type="entry name" value="PUTATIVE (AFU_ORTHOLOGUE AFUA_5G14690)-RELATED"/>
    <property type="match status" value="1"/>
</dbReference>
<dbReference type="GO" id="GO:0005524">
    <property type="term" value="F:ATP binding"/>
    <property type="evidence" value="ECO:0007669"/>
    <property type="project" value="InterPro"/>
</dbReference>
<keyword evidence="4" id="KW-1185">Reference proteome</keyword>
<sequence length="309" mass="34573">MSLNLDHDHERLLSRFDSLVASGVVTYHPSRVTEIEDHGFKFRYEITESLAGKPAAELAIRAPELTPAQLSASRPQTFGSGSDIPNAHPDLLITTINDTHLLVVNKFAVFRPHLLLLTVDSYQRQHLPLSLVDLKAARTFLTNTQDRFYVIFNCGVNAGASRSHKHMQVLPHPDALPPTAQGWRLFPDYDPPLVSGSIPFVYFIRHFERSAVSGPELFDAYTHLLLKCRRVLNIPDDQVECPHNVVITTKWILTIPRSKENVDCTTANSAGMMGSVWLRNEKQLEKWMAQGPAWVLSQLGLPAEELPGG</sequence>
<evidence type="ECO:0000313" key="3">
    <source>
        <dbReference type="EMBL" id="EXJ93912.1"/>
    </source>
</evidence>
<dbReference type="GO" id="GO:0009117">
    <property type="term" value="P:nucleotide metabolic process"/>
    <property type="evidence" value="ECO:0007669"/>
    <property type="project" value="InterPro"/>
</dbReference>
<dbReference type="GeneID" id="19157205"/>
<dbReference type="InterPro" id="IPR045759">
    <property type="entry name" value="Ap4A_phos1/2_N"/>
</dbReference>
<dbReference type="Pfam" id="PF09830">
    <property type="entry name" value="ATP_transf"/>
    <property type="match status" value="1"/>
</dbReference>
<dbReference type="InterPro" id="IPR043171">
    <property type="entry name" value="Ap4A_phos1/2-like"/>
</dbReference>
<organism evidence="3 4">
    <name type="scientific">Capronia coronata CBS 617.96</name>
    <dbReference type="NCBI Taxonomy" id="1182541"/>
    <lineage>
        <taxon>Eukaryota</taxon>
        <taxon>Fungi</taxon>
        <taxon>Dikarya</taxon>
        <taxon>Ascomycota</taxon>
        <taxon>Pezizomycotina</taxon>
        <taxon>Eurotiomycetes</taxon>
        <taxon>Chaetothyriomycetidae</taxon>
        <taxon>Chaetothyriales</taxon>
        <taxon>Herpotrichiellaceae</taxon>
        <taxon>Capronia</taxon>
    </lineage>
</organism>
<dbReference type="Pfam" id="PF19327">
    <property type="entry name" value="Ap4A_phos_N"/>
    <property type="match status" value="1"/>
</dbReference>
<proteinExistence type="predicted"/>
<gene>
    <name evidence="3" type="ORF">A1O1_02305</name>
</gene>
<dbReference type="InterPro" id="IPR019200">
    <property type="entry name" value="ATP_adenylylTrfase_C"/>
</dbReference>
<dbReference type="EMBL" id="AMWN01000002">
    <property type="protein sequence ID" value="EXJ93912.1"/>
    <property type="molecule type" value="Genomic_DNA"/>
</dbReference>
<dbReference type="AlphaFoldDB" id="W9YLZ9"/>
<dbReference type="GO" id="GO:0003877">
    <property type="term" value="F:ATP:ADP adenylyltransferase activity"/>
    <property type="evidence" value="ECO:0007669"/>
    <property type="project" value="InterPro"/>
</dbReference>
<feature type="domain" description="ATP adenylyltransferase C-terminal" evidence="1">
    <location>
        <begin position="197"/>
        <end position="302"/>
    </location>
</feature>
<reference evidence="3 4" key="1">
    <citation type="submission" date="2013-03" db="EMBL/GenBank/DDBJ databases">
        <title>The Genome Sequence of Capronia coronata CBS 617.96.</title>
        <authorList>
            <consortium name="The Broad Institute Genomics Platform"/>
            <person name="Cuomo C."/>
            <person name="de Hoog S."/>
            <person name="Gorbushina A."/>
            <person name="Walker B."/>
            <person name="Young S.K."/>
            <person name="Zeng Q."/>
            <person name="Gargeya S."/>
            <person name="Fitzgerald M."/>
            <person name="Haas B."/>
            <person name="Abouelleil A."/>
            <person name="Allen A.W."/>
            <person name="Alvarado L."/>
            <person name="Arachchi H.M."/>
            <person name="Berlin A.M."/>
            <person name="Chapman S.B."/>
            <person name="Gainer-Dewar J."/>
            <person name="Goldberg J."/>
            <person name="Griggs A."/>
            <person name="Gujja S."/>
            <person name="Hansen M."/>
            <person name="Howarth C."/>
            <person name="Imamovic A."/>
            <person name="Ireland A."/>
            <person name="Larimer J."/>
            <person name="McCowan C."/>
            <person name="Murphy C."/>
            <person name="Pearson M."/>
            <person name="Poon T.W."/>
            <person name="Priest M."/>
            <person name="Roberts A."/>
            <person name="Saif S."/>
            <person name="Shea T."/>
            <person name="Sisk P."/>
            <person name="Sykes S."/>
            <person name="Wortman J."/>
            <person name="Nusbaum C."/>
            <person name="Birren B."/>
        </authorList>
    </citation>
    <scope>NUCLEOTIDE SEQUENCE [LARGE SCALE GENOMIC DNA]</scope>
    <source>
        <strain evidence="3 4">CBS 617.96</strain>
    </source>
</reference>
<evidence type="ECO:0000259" key="1">
    <source>
        <dbReference type="Pfam" id="PF09830"/>
    </source>
</evidence>
<dbReference type="OrthoDB" id="10267950at2759"/>
<feature type="domain" description="Ap4A phosphorylase 1/2 N-terminal" evidence="2">
    <location>
        <begin position="31"/>
        <end position="173"/>
    </location>
</feature>
<dbReference type="HOGENOM" id="CLU_049915_0_0_1"/>
<dbReference type="eggNOG" id="ENOG502QRAQ">
    <property type="taxonomic scope" value="Eukaryota"/>
</dbReference>
<evidence type="ECO:0000313" key="4">
    <source>
        <dbReference type="Proteomes" id="UP000019484"/>
    </source>
</evidence>
<name>W9YLZ9_9EURO</name>